<accession>A0AAF0R2A2</accession>
<organism evidence="1 2">
    <name type="scientific">Solanum verrucosum</name>
    <dbReference type="NCBI Taxonomy" id="315347"/>
    <lineage>
        <taxon>Eukaryota</taxon>
        <taxon>Viridiplantae</taxon>
        <taxon>Streptophyta</taxon>
        <taxon>Embryophyta</taxon>
        <taxon>Tracheophyta</taxon>
        <taxon>Spermatophyta</taxon>
        <taxon>Magnoliopsida</taxon>
        <taxon>eudicotyledons</taxon>
        <taxon>Gunneridae</taxon>
        <taxon>Pentapetalae</taxon>
        <taxon>asterids</taxon>
        <taxon>lamiids</taxon>
        <taxon>Solanales</taxon>
        <taxon>Solanaceae</taxon>
        <taxon>Solanoideae</taxon>
        <taxon>Solaneae</taxon>
        <taxon>Solanum</taxon>
    </lineage>
</organism>
<dbReference type="EMBL" id="CP133616">
    <property type="protein sequence ID" value="WMV30259.1"/>
    <property type="molecule type" value="Genomic_DNA"/>
</dbReference>
<name>A0AAF0R2A2_SOLVR</name>
<feature type="non-terminal residue" evidence="1">
    <location>
        <position position="1"/>
    </location>
</feature>
<dbReference type="Proteomes" id="UP001234989">
    <property type="component" value="Chromosome 5"/>
</dbReference>
<protein>
    <submittedName>
        <fullName evidence="1">Uncharacterized protein</fullName>
    </submittedName>
</protein>
<proteinExistence type="predicted"/>
<evidence type="ECO:0000313" key="2">
    <source>
        <dbReference type="Proteomes" id="UP001234989"/>
    </source>
</evidence>
<sequence>CAEKVHSVQLVGITDPLSDPPFSLVHRLSVLAFSKFKFCNFGRYSTASRNYLATRQLLLYLAGSIFSFRAWHTGTLDETMAIRRLA</sequence>
<dbReference type="AlphaFoldDB" id="A0AAF0R2A2"/>
<evidence type="ECO:0000313" key="1">
    <source>
        <dbReference type="EMBL" id="WMV30259.1"/>
    </source>
</evidence>
<keyword evidence="2" id="KW-1185">Reference proteome</keyword>
<reference evidence="1" key="1">
    <citation type="submission" date="2023-08" db="EMBL/GenBank/DDBJ databases">
        <title>A de novo genome assembly of Solanum verrucosum Schlechtendal, a Mexican diploid species geographically isolated from the other diploid A-genome species in potato relatives.</title>
        <authorList>
            <person name="Hosaka K."/>
        </authorList>
    </citation>
    <scope>NUCLEOTIDE SEQUENCE</scope>
    <source>
        <tissue evidence="1">Young leaves</tissue>
    </source>
</reference>
<gene>
    <name evidence="1" type="ORF">MTR67_023644</name>
</gene>